<dbReference type="GO" id="GO:0003824">
    <property type="term" value="F:catalytic activity"/>
    <property type="evidence" value="ECO:0007669"/>
    <property type="project" value="InterPro"/>
</dbReference>
<dbReference type="AlphaFoldDB" id="A0A150PWD6"/>
<sequence length="230" mass="25616">MLTLNIWNRHDPWEARLDLIRKGVRELAPDVVGLQEVMWYEGRSLADSIAEGLGYEVAFGPAHDLGGGVLFGNAVLSRWPVARSQAFPLPTGETDEKRSLLFTELASPRGVLPFFVTHLNWKFHHGAVREAQVAAVAEIVMREAPMEGLPPVVVGDFNAQPEATEIRFMKGLHALNQKSVYFADTFDQTGKGPGFTFDPVRNPFAAVTNEYPRRIDYIFVRGPDKQGRGK</sequence>
<evidence type="ECO:0000313" key="2">
    <source>
        <dbReference type="EMBL" id="KYF59708.1"/>
    </source>
</evidence>
<dbReference type="EMBL" id="JELY01000336">
    <property type="protein sequence ID" value="KYF59708.1"/>
    <property type="molecule type" value="Genomic_DNA"/>
</dbReference>
<dbReference type="GO" id="GO:0016020">
    <property type="term" value="C:membrane"/>
    <property type="evidence" value="ECO:0007669"/>
    <property type="project" value="GOC"/>
</dbReference>
<dbReference type="InterPro" id="IPR051916">
    <property type="entry name" value="GPI-anchor_lipid_remodeler"/>
</dbReference>
<proteinExistence type="predicted"/>
<dbReference type="GO" id="GO:0006506">
    <property type="term" value="P:GPI anchor biosynthetic process"/>
    <property type="evidence" value="ECO:0007669"/>
    <property type="project" value="TreeGrafter"/>
</dbReference>
<feature type="non-terminal residue" evidence="2">
    <location>
        <position position="230"/>
    </location>
</feature>
<dbReference type="Gene3D" id="3.60.10.10">
    <property type="entry name" value="Endonuclease/exonuclease/phosphatase"/>
    <property type="match status" value="1"/>
</dbReference>
<name>A0A150PWD6_SORCE</name>
<accession>A0A150PWD6</accession>
<dbReference type="PANTHER" id="PTHR14859">
    <property type="entry name" value="CALCOFLUOR WHITE HYPERSENSITIVE PROTEIN PRECURSOR"/>
    <property type="match status" value="1"/>
</dbReference>
<comment type="caution">
    <text evidence="2">The sequence shown here is derived from an EMBL/GenBank/DDBJ whole genome shotgun (WGS) entry which is preliminary data.</text>
</comment>
<dbReference type="InterPro" id="IPR005135">
    <property type="entry name" value="Endo/exonuclease/phosphatase"/>
</dbReference>
<evidence type="ECO:0000313" key="3">
    <source>
        <dbReference type="Proteomes" id="UP000075420"/>
    </source>
</evidence>
<reference evidence="2 3" key="1">
    <citation type="submission" date="2014-02" db="EMBL/GenBank/DDBJ databases">
        <title>The small core and large imbalanced accessory genome model reveals a collaborative survival strategy of Sorangium cellulosum strains in nature.</title>
        <authorList>
            <person name="Han K."/>
            <person name="Peng R."/>
            <person name="Blom J."/>
            <person name="Li Y.-Z."/>
        </authorList>
    </citation>
    <scope>NUCLEOTIDE SEQUENCE [LARGE SCALE GENOMIC DNA]</scope>
    <source>
        <strain evidence="2 3">So0157-25</strain>
    </source>
</reference>
<organism evidence="2 3">
    <name type="scientific">Sorangium cellulosum</name>
    <name type="common">Polyangium cellulosum</name>
    <dbReference type="NCBI Taxonomy" id="56"/>
    <lineage>
        <taxon>Bacteria</taxon>
        <taxon>Pseudomonadati</taxon>
        <taxon>Myxococcota</taxon>
        <taxon>Polyangia</taxon>
        <taxon>Polyangiales</taxon>
        <taxon>Polyangiaceae</taxon>
        <taxon>Sorangium</taxon>
    </lineage>
</organism>
<dbReference type="SUPFAM" id="SSF56219">
    <property type="entry name" value="DNase I-like"/>
    <property type="match status" value="1"/>
</dbReference>
<dbReference type="Pfam" id="PF03372">
    <property type="entry name" value="Exo_endo_phos"/>
    <property type="match status" value="1"/>
</dbReference>
<dbReference type="Proteomes" id="UP000075420">
    <property type="component" value="Unassembled WGS sequence"/>
</dbReference>
<evidence type="ECO:0000259" key="1">
    <source>
        <dbReference type="Pfam" id="PF03372"/>
    </source>
</evidence>
<protein>
    <recommendedName>
        <fullName evidence="1">Endonuclease/exonuclease/phosphatase domain-containing protein</fullName>
    </recommendedName>
</protein>
<feature type="domain" description="Endonuclease/exonuclease/phosphatase" evidence="1">
    <location>
        <begin position="2"/>
        <end position="222"/>
    </location>
</feature>
<dbReference type="InterPro" id="IPR036691">
    <property type="entry name" value="Endo/exonu/phosph_ase_sf"/>
</dbReference>
<gene>
    <name evidence="2" type="ORF">BE08_02740</name>
</gene>
<dbReference type="PANTHER" id="PTHR14859:SF15">
    <property type="entry name" value="ENDONUCLEASE_EXONUCLEASE_PHOSPHATASE DOMAIN-CONTAINING PROTEIN"/>
    <property type="match status" value="1"/>
</dbReference>